<evidence type="ECO:0000313" key="2">
    <source>
        <dbReference type="EMBL" id="KAJ1180846.1"/>
    </source>
</evidence>
<dbReference type="EMBL" id="JANPWB010000006">
    <property type="protein sequence ID" value="KAJ1180846.1"/>
    <property type="molecule type" value="Genomic_DNA"/>
</dbReference>
<proteinExistence type="predicted"/>
<dbReference type="Proteomes" id="UP001066276">
    <property type="component" value="Chromosome 3_2"/>
</dbReference>
<feature type="compositionally biased region" description="Low complexity" evidence="1">
    <location>
        <begin position="90"/>
        <end position="111"/>
    </location>
</feature>
<feature type="compositionally biased region" description="Polar residues" evidence="1">
    <location>
        <begin position="138"/>
        <end position="149"/>
    </location>
</feature>
<feature type="region of interest" description="Disordered" evidence="1">
    <location>
        <begin position="45"/>
        <end position="149"/>
    </location>
</feature>
<comment type="caution">
    <text evidence="2">The sequence shown here is derived from an EMBL/GenBank/DDBJ whole genome shotgun (WGS) entry which is preliminary data.</text>
</comment>
<accession>A0AAV7TX73</accession>
<evidence type="ECO:0000256" key="1">
    <source>
        <dbReference type="SAM" id="MobiDB-lite"/>
    </source>
</evidence>
<dbReference type="AlphaFoldDB" id="A0AAV7TX73"/>
<gene>
    <name evidence="2" type="ORF">NDU88_006061</name>
</gene>
<keyword evidence="3" id="KW-1185">Reference proteome</keyword>
<feature type="compositionally biased region" description="Low complexity" evidence="1">
    <location>
        <begin position="51"/>
        <end position="63"/>
    </location>
</feature>
<evidence type="ECO:0000313" key="3">
    <source>
        <dbReference type="Proteomes" id="UP001066276"/>
    </source>
</evidence>
<reference evidence="2" key="1">
    <citation type="journal article" date="2022" name="bioRxiv">
        <title>Sequencing and chromosome-scale assembly of the giantPleurodeles waltlgenome.</title>
        <authorList>
            <person name="Brown T."/>
            <person name="Elewa A."/>
            <person name="Iarovenko S."/>
            <person name="Subramanian E."/>
            <person name="Araus A.J."/>
            <person name="Petzold A."/>
            <person name="Susuki M."/>
            <person name="Suzuki K.-i.T."/>
            <person name="Hayashi T."/>
            <person name="Toyoda A."/>
            <person name="Oliveira C."/>
            <person name="Osipova E."/>
            <person name="Leigh N.D."/>
            <person name="Simon A."/>
            <person name="Yun M.H."/>
        </authorList>
    </citation>
    <scope>NUCLEOTIDE SEQUENCE</scope>
    <source>
        <strain evidence="2">20211129_DDA</strain>
        <tissue evidence="2">Liver</tissue>
    </source>
</reference>
<feature type="compositionally biased region" description="Basic residues" evidence="1">
    <location>
        <begin position="112"/>
        <end position="126"/>
    </location>
</feature>
<feature type="region of interest" description="Disordered" evidence="1">
    <location>
        <begin position="1"/>
        <end position="23"/>
    </location>
</feature>
<name>A0AAV7TX73_PLEWA</name>
<sequence length="149" mass="15702">MESGGGGASPVPPVPPPRFLQESGFDAPLVGRLLGLPFGPQCAARYAAEGPGSCSSPTSSPLPRARPKHYTAHARVETASLWGEPPPGSPGWSRPGGPRFFRPGRGCWVSSRRPRRPPVPRRRRSPHASAGTPRPGVNTATQSAGWSQL</sequence>
<protein>
    <submittedName>
        <fullName evidence="2">Uncharacterized protein</fullName>
    </submittedName>
</protein>
<organism evidence="2 3">
    <name type="scientific">Pleurodeles waltl</name>
    <name type="common">Iberian ribbed newt</name>
    <dbReference type="NCBI Taxonomy" id="8319"/>
    <lineage>
        <taxon>Eukaryota</taxon>
        <taxon>Metazoa</taxon>
        <taxon>Chordata</taxon>
        <taxon>Craniata</taxon>
        <taxon>Vertebrata</taxon>
        <taxon>Euteleostomi</taxon>
        <taxon>Amphibia</taxon>
        <taxon>Batrachia</taxon>
        <taxon>Caudata</taxon>
        <taxon>Salamandroidea</taxon>
        <taxon>Salamandridae</taxon>
        <taxon>Pleurodelinae</taxon>
        <taxon>Pleurodeles</taxon>
    </lineage>
</organism>